<accession>A0AAN9QUV6</accession>
<organism evidence="2 3">
    <name type="scientific">Phaseolus coccineus</name>
    <name type="common">Scarlet runner bean</name>
    <name type="synonym">Phaseolus multiflorus</name>
    <dbReference type="NCBI Taxonomy" id="3886"/>
    <lineage>
        <taxon>Eukaryota</taxon>
        <taxon>Viridiplantae</taxon>
        <taxon>Streptophyta</taxon>
        <taxon>Embryophyta</taxon>
        <taxon>Tracheophyta</taxon>
        <taxon>Spermatophyta</taxon>
        <taxon>Magnoliopsida</taxon>
        <taxon>eudicotyledons</taxon>
        <taxon>Gunneridae</taxon>
        <taxon>Pentapetalae</taxon>
        <taxon>rosids</taxon>
        <taxon>fabids</taxon>
        <taxon>Fabales</taxon>
        <taxon>Fabaceae</taxon>
        <taxon>Papilionoideae</taxon>
        <taxon>50 kb inversion clade</taxon>
        <taxon>NPAAA clade</taxon>
        <taxon>indigoferoid/millettioid clade</taxon>
        <taxon>Phaseoleae</taxon>
        <taxon>Phaseolus</taxon>
    </lineage>
</organism>
<dbReference type="AlphaFoldDB" id="A0AAN9QUV6"/>
<gene>
    <name evidence="2" type="ORF">VNO80_23012</name>
</gene>
<sequence length="97" mass="11338">MKEFKYDFEVRLWWKPKTGRMDTHLRQFIDDKDVMKLTDGVDEDKSGGVEEDKTSDVEIDLTVGYEMHDENNDELIDEDEDVEGPGEYEVEDGSEND</sequence>
<reference evidence="2 3" key="1">
    <citation type="submission" date="2024-01" db="EMBL/GenBank/DDBJ databases">
        <title>The genomes of 5 underutilized Papilionoideae crops provide insights into root nodulation and disease resistanc.</title>
        <authorList>
            <person name="Jiang F."/>
        </authorList>
    </citation>
    <scope>NUCLEOTIDE SEQUENCE [LARGE SCALE GENOMIC DNA]</scope>
    <source>
        <strain evidence="2">JINMINGXINNONG_FW02</strain>
        <tissue evidence="2">Leaves</tissue>
    </source>
</reference>
<dbReference type="Proteomes" id="UP001374584">
    <property type="component" value="Unassembled WGS sequence"/>
</dbReference>
<name>A0AAN9QUV6_PHACN</name>
<keyword evidence="3" id="KW-1185">Reference proteome</keyword>
<evidence type="ECO:0000256" key="1">
    <source>
        <dbReference type="SAM" id="MobiDB-lite"/>
    </source>
</evidence>
<evidence type="ECO:0000313" key="3">
    <source>
        <dbReference type="Proteomes" id="UP001374584"/>
    </source>
</evidence>
<protein>
    <submittedName>
        <fullName evidence="2">Uncharacterized protein</fullName>
    </submittedName>
</protein>
<proteinExistence type="predicted"/>
<dbReference type="EMBL" id="JAYMYR010000008">
    <property type="protein sequence ID" value="KAK7348454.1"/>
    <property type="molecule type" value="Genomic_DNA"/>
</dbReference>
<evidence type="ECO:0000313" key="2">
    <source>
        <dbReference type="EMBL" id="KAK7348454.1"/>
    </source>
</evidence>
<comment type="caution">
    <text evidence="2">The sequence shown here is derived from an EMBL/GenBank/DDBJ whole genome shotgun (WGS) entry which is preliminary data.</text>
</comment>
<feature type="compositionally biased region" description="Acidic residues" evidence="1">
    <location>
        <begin position="71"/>
        <end position="97"/>
    </location>
</feature>
<feature type="region of interest" description="Disordered" evidence="1">
    <location>
        <begin position="69"/>
        <end position="97"/>
    </location>
</feature>